<dbReference type="InterPro" id="IPR039430">
    <property type="entry name" value="Thymidylate_kin-like_dom"/>
</dbReference>
<dbReference type="InterPro" id="IPR027417">
    <property type="entry name" value="P-loop_NTPase"/>
</dbReference>
<comment type="caution">
    <text evidence="8">Lacks conserved residue(s) required for the propagation of feature annotation.</text>
</comment>
<evidence type="ECO:0000313" key="11">
    <source>
        <dbReference type="Proteomes" id="UP000178377"/>
    </source>
</evidence>
<keyword evidence="5 8" id="KW-0418">Kinase</keyword>
<dbReference type="HAMAP" id="MF_00165">
    <property type="entry name" value="Thymidylate_kinase"/>
    <property type="match status" value="1"/>
</dbReference>
<gene>
    <name evidence="8" type="primary">tmk</name>
    <name evidence="10" type="ORF">A2722_00680</name>
</gene>
<evidence type="ECO:0000256" key="5">
    <source>
        <dbReference type="ARBA" id="ARBA00022777"/>
    </source>
</evidence>
<reference evidence="10 11" key="1">
    <citation type="journal article" date="2016" name="Nat. Commun.">
        <title>Thousands of microbial genomes shed light on interconnected biogeochemical processes in an aquifer system.</title>
        <authorList>
            <person name="Anantharaman K."/>
            <person name="Brown C.T."/>
            <person name="Hug L.A."/>
            <person name="Sharon I."/>
            <person name="Castelle C.J."/>
            <person name="Probst A.J."/>
            <person name="Thomas B.C."/>
            <person name="Singh A."/>
            <person name="Wilkins M.J."/>
            <person name="Karaoz U."/>
            <person name="Brodie E.L."/>
            <person name="Williams K.H."/>
            <person name="Hubbard S.S."/>
            <person name="Banfield J.F."/>
        </authorList>
    </citation>
    <scope>NUCLEOTIDE SEQUENCE [LARGE SCALE GENOMIC DNA]</scope>
</reference>
<dbReference type="Pfam" id="PF02223">
    <property type="entry name" value="Thymidylate_kin"/>
    <property type="match status" value="1"/>
</dbReference>
<evidence type="ECO:0000256" key="1">
    <source>
        <dbReference type="ARBA" id="ARBA00009776"/>
    </source>
</evidence>
<keyword evidence="3 8" id="KW-0545">Nucleotide biosynthesis</keyword>
<accession>A0A1F5PLS8</accession>
<dbReference type="SUPFAM" id="SSF52540">
    <property type="entry name" value="P-loop containing nucleoside triphosphate hydrolases"/>
    <property type="match status" value="1"/>
</dbReference>
<dbReference type="GO" id="GO:0006227">
    <property type="term" value="P:dUDP biosynthetic process"/>
    <property type="evidence" value="ECO:0007669"/>
    <property type="project" value="TreeGrafter"/>
</dbReference>
<name>A0A1F5PLS8_9BACT</name>
<keyword evidence="4 8" id="KW-0547">Nucleotide-binding</keyword>
<dbReference type="EMBL" id="MFEO01000005">
    <property type="protein sequence ID" value="OGE90915.1"/>
    <property type="molecule type" value="Genomic_DNA"/>
</dbReference>
<sequence>MSSGSGKFIVIDGTDGSGKATQTKILGERLRDEGYEYEIADFPQYGRKSAGPLEEYLNGKYGEMEPYSSSILFAVDRYDASFKIRSWLAAGKIVVSNRYVTANAAHQGGRISDRAKREKYFQWLMELEYGIFKLPTPNLNVILHLPVELAQQLVDRKSPEQREYNEGKKRDILESDINHLRNAEAAYLEIATTFPNTRLIECVSKGELMTPEEIHEILWKTISPIIKVK</sequence>
<dbReference type="GO" id="GO:0006233">
    <property type="term" value="P:dTDP biosynthetic process"/>
    <property type="evidence" value="ECO:0007669"/>
    <property type="project" value="InterPro"/>
</dbReference>
<dbReference type="Proteomes" id="UP000178377">
    <property type="component" value="Unassembled WGS sequence"/>
</dbReference>
<dbReference type="CDD" id="cd01672">
    <property type="entry name" value="TMPK"/>
    <property type="match status" value="1"/>
</dbReference>
<comment type="function">
    <text evidence="8">Phosphorylation of dTMP to form dTDP in both de novo and salvage pathways of dTTP synthesis.</text>
</comment>
<keyword evidence="6 8" id="KW-0067">ATP-binding</keyword>
<comment type="caution">
    <text evidence="10">The sequence shown here is derived from an EMBL/GenBank/DDBJ whole genome shotgun (WGS) entry which is preliminary data.</text>
</comment>
<dbReference type="Gene3D" id="3.40.50.300">
    <property type="entry name" value="P-loop containing nucleotide triphosphate hydrolases"/>
    <property type="match status" value="1"/>
</dbReference>
<dbReference type="GO" id="GO:0005829">
    <property type="term" value="C:cytosol"/>
    <property type="evidence" value="ECO:0007669"/>
    <property type="project" value="TreeGrafter"/>
</dbReference>
<protein>
    <recommendedName>
        <fullName evidence="8">Thymidylate kinase</fullName>
        <ecNumber evidence="8">2.7.4.9</ecNumber>
    </recommendedName>
    <alternativeName>
        <fullName evidence="8">dTMP kinase</fullName>
    </alternativeName>
</protein>
<dbReference type="InterPro" id="IPR018094">
    <property type="entry name" value="Thymidylate_kinase"/>
</dbReference>
<evidence type="ECO:0000256" key="3">
    <source>
        <dbReference type="ARBA" id="ARBA00022727"/>
    </source>
</evidence>
<evidence type="ECO:0000259" key="9">
    <source>
        <dbReference type="Pfam" id="PF02223"/>
    </source>
</evidence>
<comment type="catalytic activity">
    <reaction evidence="7 8">
        <text>dTMP + ATP = dTDP + ADP</text>
        <dbReference type="Rhea" id="RHEA:13517"/>
        <dbReference type="ChEBI" id="CHEBI:30616"/>
        <dbReference type="ChEBI" id="CHEBI:58369"/>
        <dbReference type="ChEBI" id="CHEBI:63528"/>
        <dbReference type="ChEBI" id="CHEBI:456216"/>
        <dbReference type="EC" id="2.7.4.9"/>
    </reaction>
</comment>
<dbReference type="AlphaFoldDB" id="A0A1F5PLS8"/>
<evidence type="ECO:0000256" key="2">
    <source>
        <dbReference type="ARBA" id="ARBA00022679"/>
    </source>
</evidence>
<organism evidence="10 11">
    <name type="scientific">Candidatus Doudnabacteria bacterium RIFCSPHIGHO2_01_FULL_50_11</name>
    <dbReference type="NCBI Taxonomy" id="1817828"/>
    <lineage>
        <taxon>Bacteria</taxon>
        <taxon>Candidatus Doudnaibacteriota</taxon>
    </lineage>
</organism>
<dbReference type="PANTHER" id="PTHR10344">
    <property type="entry name" value="THYMIDYLATE KINASE"/>
    <property type="match status" value="1"/>
</dbReference>
<proteinExistence type="inferred from homology"/>
<comment type="similarity">
    <text evidence="1 8">Belongs to the thymidylate kinase family.</text>
</comment>
<dbReference type="GO" id="GO:0006235">
    <property type="term" value="P:dTTP biosynthetic process"/>
    <property type="evidence" value="ECO:0007669"/>
    <property type="project" value="UniProtKB-UniRule"/>
</dbReference>
<evidence type="ECO:0000256" key="7">
    <source>
        <dbReference type="ARBA" id="ARBA00048743"/>
    </source>
</evidence>
<feature type="domain" description="Thymidylate kinase-like" evidence="9">
    <location>
        <begin position="11"/>
        <end position="174"/>
    </location>
</feature>
<dbReference type="PANTHER" id="PTHR10344:SF4">
    <property type="entry name" value="UMP-CMP KINASE 2, MITOCHONDRIAL"/>
    <property type="match status" value="1"/>
</dbReference>
<evidence type="ECO:0000313" key="10">
    <source>
        <dbReference type="EMBL" id="OGE90915.1"/>
    </source>
</evidence>
<evidence type="ECO:0000256" key="4">
    <source>
        <dbReference type="ARBA" id="ARBA00022741"/>
    </source>
</evidence>
<dbReference type="STRING" id="1817828.A2722_00680"/>
<dbReference type="GO" id="GO:0005524">
    <property type="term" value="F:ATP binding"/>
    <property type="evidence" value="ECO:0007669"/>
    <property type="project" value="UniProtKB-UniRule"/>
</dbReference>
<evidence type="ECO:0000256" key="6">
    <source>
        <dbReference type="ARBA" id="ARBA00022840"/>
    </source>
</evidence>
<dbReference type="EC" id="2.7.4.9" evidence="8"/>
<evidence type="ECO:0000256" key="8">
    <source>
        <dbReference type="HAMAP-Rule" id="MF_00165"/>
    </source>
</evidence>
<dbReference type="GO" id="GO:0004798">
    <property type="term" value="F:dTMP kinase activity"/>
    <property type="evidence" value="ECO:0007669"/>
    <property type="project" value="UniProtKB-UniRule"/>
</dbReference>
<keyword evidence="2 8" id="KW-0808">Transferase</keyword>